<evidence type="ECO:0000313" key="3">
    <source>
        <dbReference type="Proteomes" id="UP000697995"/>
    </source>
</evidence>
<keyword evidence="3" id="KW-1185">Reference proteome</keyword>
<reference evidence="2 3" key="1">
    <citation type="journal article" date="2020" name="Microorganisms">
        <title>Osmotic Adaptation and Compatible Solute Biosynthesis of Phototrophic Bacteria as Revealed from Genome Analyses.</title>
        <authorList>
            <person name="Imhoff J.F."/>
            <person name="Rahn T."/>
            <person name="Kunzel S."/>
            <person name="Keller A."/>
            <person name="Neulinger S.C."/>
        </authorList>
    </citation>
    <scope>NUCLEOTIDE SEQUENCE [LARGE SCALE GENOMIC DNA]</scope>
    <source>
        <strain evidence="2 3">DSM 15382</strain>
    </source>
</reference>
<proteinExistence type="predicted"/>
<comment type="caution">
    <text evidence="2">The sequence shown here is derived from an EMBL/GenBank/DDBJ whole genome shotgun (WGS) entry which is preliminary data.</text>
</comment>
<organism evidence="2 3">
    <name type="scientific">Paracraurococcus ruber</name>
    <dbReference type="NCBI Taxonomy" id="77675"/>
    <lineage>
        <taxon>Bacteria</taxon>
        <taxon>Pseudomonadati</taxon>
        <taxon>Pseudomonadota</taxon>
        <taxon>Alphaproteobacteria</taxon>
        <taxon>Acetobacterales</taxon>
        <taxon>Roseomonadaceae</taxon>
        <taxon>Paracraurococcus</taxon>
    </lineage>
</organism>
<feature type="region of interest" description="Disordered" evidence="1">
    <location>
        <begin position="1"/>
        <end position="21"/>
    </location>
</feature>
<evidence type="ECO:0008006" key="4">
    <source>
        <dbReference type="Google" id="ProtNLM"/>
    </source>
</evidence>
<accession>A0ABS1CYL5</accession>
<evidence type="ECO:0000313" key="2">
    <source>
        <dbReference type="EMBL" id="MBK1659388.1"/>
    </source>
</evidence>
<gene>
    <name evidence="2" type="ORF">CKO45_14200</name>
</gene>
<dbReference type="EMBL" id="NRSG01000099">
    <property type="protein sequence ID" value="MBK1659388.1"/>
    <property type="molecule type" value="Genomic_DNA"/>
</dbReference>
<sequence>MAAPRRPARLTGTMPTTESGGTMPLRCVPRFAPILTLAGLLAGCAQPDGDKFGASDGRAADASAAAVHAFARICGRPEEAEVLRRAAAYGFGSLPPDRVAALSTDAMRAEGVRVLVRPGPGAASVLFWSPARQHCELAVGGVEPAAVAAEFEVLVTRLGSQPGAAVTNISLDSDPGGPMRLRRAVVLAPTALVPTPPRTLSLRVNDTPGQGFPVAMATQAMLPQGAAAAPVIPPPGPGLPKR</sequence>
<name>A0ABS1CYL5_9PROT</name>
<protein>
    <recommendedName>
        <fullName evidence="4">Lipoprotein</fullName>
    </recommendedName>
</protein>
<dbReference type="Proteomes" id="UP000697995">
    <property type="component" value="Unassembled WGS sequence"/>
</dbReference>
<evidence type="ECO:0000256" key="1">
    <source>
        <dbReference type="SAM" id="MobiDB-lite"/>
    </source>
</evidence>